<feature type="compositionally biased region" description="Gly residues" evidence="1">
    <location>
        <begin position="9"/>
        <end position="18"/>
    </location>
</feature>
<evidence type="ECO:0000313" key="2">
    <source>
        <dbReference type="EMBL" id="KAA6353233.1"/>
    </source>
</evidence>
<reference evidence="2 3" key="1">
    <citation type="submission" date="2019-03" db="EMBL/GenBank/DDBJ databases">
        <title>Single cell metagenomics reveals metabolic interactions within the superorganism composed of flagellate Streblomastix strix and complex community of Bacteroidetes bacteria on its surface.</title>
        <authorList>
            <person name="Treitli S.C."/>
            <person name="Kolisko M."/>
            <person name="Husnik F."/>
            <person name="Keeling P."/>
            <person name="Hampl V."/>
        </authorList>
    </citation>
    <scope>NUCLEOTIDE SEQUENCE [LARGE SCALE GENOMIC DNA]</scope>
    <source>
        <strain evidence="2">ST1C</strain>
    </source>
</reference>
<proteinExistence type="predicted"/>
<name>A0A5J4T612_9EUKA</name>
<sequence>SGSFSDGSGIIGSVGSGSDGSISVYLQTDSLLGSSTSRQGQLIVDQ</sequence>
<evidence type="ECO:0000256" key="1">
    <source>
        <dbReference type="SAM" id="MobiDB-lite"/>
    </source>
</evidence>
<gene>
    <name evidence="2" type="ORF">EZS28_051240</name>
</gene>
<feature type="region of interest" description="Disordered" evidence="1">
    <location>
        <begin position="1"/>
        <end position="20"/>
    </location>
</feature>
<protein>
    <submittedName>
        <fullName evidence="2">Uncharacterized protein</fullName>
    </submittedName>
</protein>
<accession>A0A5J4T612</accession>
<dbReference type="Proteomes" id="UP000324800">
    <property type="component" value="Unassembled WGS sequence"/>
</dbReference>
<feature type="non-terminal residue" evidence="2">
    <location>
        <position position="1"/>
    </location>
</feature>
<comment type="caution">
    <text evidence="2">The sequence shown here is derived from an EMBL/GenBank/DDBJ whole genome shotgun (WGS) entry which is preliminary data.</text>
</comment>
<organism evidence="2 3">
    <name type="scientific">Streblomastix strix</name>
    <dbReference type="NCBI Taxonomy" id="222440"/>
    <lineage>
        <taxon>Eukaryota</taxon>
        <taxon>Metamonada</taxon>
        <taxon>Preaxostyla</taxon>
        <taxon>Oxymonadida</taxon>
        <taxon>Streblomastigidae</taxon>
        <taxon>Streblomastix</taxon>
    </lineage>
</organism>
<dbReference type="EMBL" id="SNRW01038521">
    <property type="protein sequence ID" value="KAA6353233.1"/>
    <property type="molecule type" value="Genomic_DNA"/>
</dbReference>
<dbReference type="AlphaFoldDB" id="A0A5J4T612"/>
<evidence type="ECO:0000313" key="3">
    <source>
        <dbReference type="Proteomes" id="UP000324800"/>
    </source>
</evidence>